<keyword evidence="5" id="KW-0223">Dioxygenase</keyword>
<protein>
    <submittedName>
        <fullName evidence="5">Glyoxalase/Bleomycin resistance protein/Dioxygenase superfamily protein</fullName>
    </submittedName>
</protein>
<accession>A0A5C6CXU5</accession>
<dbReference type="GO" id="GO:0046872">
    <property type="term" value="F:metal ion binding"/>
    <property type="evidence" value="ECO:0007669"/>
    <property type="project" value="UniProtKB-KW"/>
</dbReference>
<evidence type="ECO:0000256" key="1">
    <source>
        <dbReference type="ARBA" id="ARBA00009308"/>
    </source>
</evidence>
<dbReference type="Gene3D" id="3.10.180.10">
    <property type="entry name" value="2,3-Dihydroxybiphenyl 1,2-Dioxygenase, domain 1"/>
    <property type="match status" value="1"/>
</dbReference>
<feature type="domain" description="VOC" evidence="4">
    <location>
        <begin position="6"/>
        <end position="134"/>
    </location>
</feature>
<dbReference type="AlphaFoldDB" id="A0A5C6CXU5"/>
<dbReference type="NCBIfam" id="TIGR03081">
    <property type="entry name" value="metmalonyl_epim"/>
    <property type="match status" value="1"/>
</dbReference>
<dbReference type="GO" id="GO:0051213">
    <property type="term" value="F:dioxygenase activity"/>
    <property type="evidence" value="ECO:0007669"/>
    <property type="project" value="UniProtKB-KW"/>
</dbReference>
<comment type="caution">
    <text evidence="5">The sequence shown here is derived from an EMBL/GenBank/DDBJ whole genome shotgun (WGS) entry which is preliminary data.</text>
</comment>
<dbReference type="OrthoDB" id="9788468at2"/>
<dbReference type="SUPFAM" id="SSF54593">
    <property type="entry name" value="Glyoxalase/Bleomycin resistance protein/Dihydroxybiphenyl dioxygenase"/>
    <property type="match status" value="1"/>
</dbReference>
<dbReference type="RefSeq" id="WP_146447759.1">
    <property type="nucleotide sequence ID" value="NZ_SJPS01000001.1"/>
</dbReference>
<dbReference type="PANTHER" id="PTHR43048">
    <property type="entry name" value="METHYLMALONYL-COA EPIMERASE"/>
    <property type="match status" value="1"/>
</dbReference>
<dbReference type="InterPro" id="IPR017515">
    <property type="entry name" value="MeMalonyl-CoA_epimerase"/>
</dbReference>
<keyword evidence="3" id="KW-0175">Coiled coil</keyword>
<dbReference type="GO" id="GO:0046491">
    <property type="term" value="P:L-methylmalonyl-CoA metabolic process"/>
    <property type="evidence" value="ECO:0007669"/>
    <property type="project" value="TreeGrafter"/>
</dbReference>
<keyword evidence="2" id="KW-0479">Metal-binding</keyword>
<evidence type="ECO:0000256" key="3">
    <source>
        <dbReference type="SAM" id="Coils"/>
    </source>
</evidence>
<dbReference type="GO" id="GO:0004493">
    <property type="term" value="F:methylmalonyl-CoA epimerase activity"/>
    <property type="evidence" value="ECO:0007669"/>
    <property type="project" value="TreeGrafter"/>
</dbReference>
<dbReference type="PROSITE" id="PS51819">
    <property type="entry name" value="VOC"/>
    <property type="match status" value="1"/>
</dbReference>
<reference evidence="5 6" key="1">
    <citation type="submission" date="2019-02" db="EMBL/GenBank/DDBJ databases">
        <title>Deep-cultivation of Planctomycetes and their phenomic and genomic characterization uncovers novel biology.</title>
        <authorList>
            <person name="Wiegand S."/>
            <person name="Jogler M."/>
            <person name="Boedeker C."/>
            <person name="Pinto D."/>
            <person name="Vollmers J."/>
            <person name="Rivas-Marin E."/>
            <person name="Kohn T."/>
            <person name="Peeters S.H."/>
            <person name="Heuer A."/>
            <person name="Rast P."/>
            <person name="Oberbeckmann S."/>
            <person name="Bunk B."/>
            <person name="Jeske O."/>
            <person name="Meyerdierks A."/>
            <person name="Storesund J.E."/>
            <person name="Kallscheuer N."/>
            <person name="Luecker S."/>
            <person name="Lage O.M."/>
            <person name="Pohl T."/>
            <person name="Merkel B.J."/>
            <person name="Hornburger P."/>
            <person name="Mueller R.-W."/>
            <person name="Bruemmer F."/>
            <person name="Labrenz M."/>
            <person name="Spormann A.M."/>
            <person name="Op Den Camp H."/>
            <person name="Overmann J."/>
            <person name="Amann R."/>
            <person name="Jetten M.S.M."/>
            <person name="Mascher T."/>
            <person name="Medema M.H."/>
            <person name="Devos D.P."/>
            <person name="Kaster A.-K."/>
            <person name="Ovreas L."/>
            <person name="Rohde M."/>
            <person name="Galperin M.Y."/>
            <person name="Jogler C."/>
        </authorList>
    </citation>
    <scope>NUCLEOTIDE SEQUENCE [LARGE SCALE GENOMIC DNA]</scope>
    <source>
        <strain evidence="5 6">Pla144</strain>
    </source>
</reference>
<evidence type="ECO:0000259" key="4">
    <source>
        <dbReference type="PROSITE" id="PS51819"/>
    </source>
</evidence>
<dbReference type="Proteomes" id="UP000318437">
    <property type="component" value="Unassembled WGS sequence"/>
</dbReference>
<dbReference type="Pfam" id="PF13669">
    <property type="entry name" value="Glyoxalase_4"/>
    <property type="match status" value="1"/>
</dbReference>
<evidence type="ECO:0000313" key="6">
    <source>
        <dbReference type="Proteomes" id="UP000318437"/>
    </source>
</evidence>
<dbReference type="PANTHER" id="PTHR43048:SF3">
    <property type="entry name" value="METHYLMALONYL-COA EPIMERASE, MITOCHONDRIAL"/>
    <property type="match status" value="1"/>
</dbReference>
<dbReference type="InterPro" id="IPR029068">
    <property type="entry name" value="Glyas_Bleomycin-R_OHBP_Dase"/>
</dbReference>
<feature type="coiled-coil region" evidence="3">
    <location>
        <begin position="78"/>
        <end position="105"/>
    </location>
</feature>
<evidence type="ECO:0000256" key="2">
    <source>
        <dbReference type="ARBA" id="ARBA00022723"/>
    </source>
</evidence>
<dbReference type="InterPro" id="IPR037523">
    <property type="entry name" value="VOC_core"/>
</dbReference>
<sequence length="136" mass="15376">MTPVKALNHIGIAVKSIEEQRPFYETTLGAKFEGYEDVASQKVRVAFFRINDIRLELLEPTDPASAVAKFLENRGEGLHHLAFTVENIQDRIAELKQEGLRMIDETPRQGAHQMQIAFVHPKSTHSVLTELCQPPQ</sequence>
<evidence type="ECO:0000313" key="5">
    <source>
        <dbReference type="EMBL" id="TWU29783.1"/>
    </source>
</evidence>
<keyword evidence="5" id="KW-0560">Oxidoreductase</keyword>
<dbReference type="InterPro" id="IPR051785">
    <property type="entry name" value="MMCE/EMCE_epimerase"/>
</dbReference>
<comment type="similarity">
    <text evidence="1">Belongs to the methylmalonyl-CoA epimerase family.</text>
</comment>
<organism evidence="5 6">
    <name type="scientific">Bythopirellula polymerisocia</name>
    <dbReference type="NCBI Taxonomy" id="2528003"/>
    <lineage>
        <taxon>Bacteria</taxon>
        <taxon>Pseudomonadati</taxon>
        <taxon>Planctomycetota</taxon>
        <taxon>Planctomycetia</taxon>
        <taxon>Pirellulales</taxon>
        <taxon>Lacipirellulaceae</taxon>
        <taxon>Bythopirellula</taxon>
    </lineage>
</organism>
<name>A0A5C6CXU5_9BACT</name>
<dbReference type="CDD" id="cd07249">
    <property type="entry name" value="MMCE"/>
    <property type="match status" value="1"/>
</dbReference>
<keyword evidence="6" id="KW-1185">Reference proteome</keyword>
<dbReference type="EMBL" id="SJPS01000001">
    <property type="protein sequence ID" value="TWU29783.1"/>
    <property type="molecule type" value="Genomic_DNA"/>
</dbReference>
<gene>
    <name evidence="5" type="ORF">Pla144_05620</name>
</gene>
<proteinExistence type="inferred from homology"/>